<feature type="binding site" evidence="12">
    <location>
        <position position="403"/>
    </location>
    <ligand>
        <name>L-glutamine</name>
        <dbReference type="ChEBI" id="CHEBI:58359"/>
    </ligand>
</feature>
<dbReference type="PANTHER" id="PTHR11550">
    <property type="entry name" value="CTP SYNTHASE"/>
    <property type="match status" value="1"/>
</dbReference>
<dbReference type="NCBIfam" id="TIGR00337">
    <property type="entry name" value="PyrG"/>
    <property type="match status" value="1"/>
</dbReference>
<organism evidence="15 16">
    <name type="scientific">Parahaliea maris</name>
    <dbReference type="NCBI Taxonomy" id="2716870"/>
    <lineage>
        <taxon>Bacteria</taxon>
        <taxon>Pseudomonadati</taxon>
        <taxon>Pseudomonadota</taxon>
        <taxon>Gammaproteobacteria</taxon>
        <taxon>Cellvibrionales</taxon>
        <taxon>Halieaceae</taxon>
        <taxon>Parahaliea</taxon>
    </lineage>
</organism>
<evidence type="ECO:0000256" key="10">
    <source>
        <dbReference type="ARBA" id="ARBA00047781"/>
    </source>
</evidence>
<comment type="pathway">
    <text evidence="1 12">Pyrimidine metabolism; CTP biosynthesis via de novo pathway; CTP from UDP: step 2/2.</text>
</comment>
<feature type="binding site" evidence="12">
    <location>
        <position position="13"/>
    </location>
    <ligand>
        <name>UTP</name>
        <dbReference type="ChEBI" id="CHEBI:46398"/>
    </ligand>
</feature>
<comment type="activity regulation">
    <text evidence="12">Allosterically activated by GTP, when glutamine is the substrate; GTP has no effect on the reaction when ammonia is the substrate. The allosteric effector GTP functions by stabilizing the protein conformation that binds the tetrahedral intermediate(s) formed during glutamine hydrolysis. Inhibited by the product CTP, via allosteric rather than competitive inhibition.</text>
</comment>
<evidence type="ECO:0000256" key="3">
    <source>
        <dbReference type="ARBA" id="ARBA00022598"/>
    </source>
</evidence>
<protein>
    <recommendedName>
        <fullName evidence="12">CTP synthase</fullName>
        <ecNumber evidence="12">6.3.4.2</ecNumber>
    </recommendedName>
    <alternativeName>
        <fullName evidence="12">Cytidine 5'-triphosphate synthase</fullName>
    </alternativeName>
    <alternativeName>
        <fullName evidence="12">Cytidine triphosphate synthetase</fullName>
        <shortName evidence="12">CTP synthetase</shortName>
        <shortName evidence="12">CTPS</shortName>
    </alternativeName>
    <alternativeName>
        <fullName evidence="12">UTP--ammonia ligase</fullName>
    </alternativeName>
</protein>
<dbReference type="NCBIfam" id="NF003792">
    <property type="entry name" value="PRK05380.1"/>
    <property type="match status" value="1"/>
</dbReference>
<feature type="domain" description="Glutamine amidotransferase" evidence="13">
    <location>
        <begin position="301"/>
        <end position="534"/>
    </location>
</feature>
<keyword evidence="16" id="KW-1185">Reference proteome</keyword>
<keyword evidence="9 12" id="KW-0665">Pyrimidine biosynthesis</keyword>
<dbReference type="InterPro" id="IPR027417">
    <property type="entry name" value="P-loop_NTPase"/>
</dbReference>
<feature type="binding site" evidence="12">
    <location>
        <position position="13"/>
    </location>
    <ligand>
        <name>CTP</name>
        <dbReference type="ChEBI" id="CHEBI:37563"/>
        <note>allosteric inhibitor</note>
    </ligand>
</feature>
<evidence type="ECO:0000256" key="12">
    <source>
        <dbReference type="HAMAP-Rule" id="MF_01227"/>
    </source>
</evidence>
<dbReference type="PROSITE" id="PS51273">
    <property type="entry name" value="GATASE_TYPE_1"/>
    <property type="match status" value="1"/>
</dbReference>
<keyword evidence="4 12" id="KW-0479">Metal-binding</keyword>
<feature type="binding site" evidence="12">
    <location>
        <position position="71"/>
    </location>
    <ligand>
        <name>Mg(2+)</name>
        <dbReference type="ChEBI" id="CHEBI:18420"/>
    </ligand>
</feature>
<dbReference type="RefSeq" id="WP_148067298.1">
    <property type="nucleotide sequence ID" value="NZ_VRZA01000002.1"/>
</dbReference>
<evidence type="ECO:0000256" key="4">
    <source>
        <dbReference type="ARBA" id="ARBA00022723"/>
    </source>
</evidence>
<dbReference type="SUPFAM" id="SSF52540">
    <property type="entry name" value="P-loop containing nucleoside triphosphate hydrolases"/>
    <property type="match status" value="1"/>
</dbReference>
<feature type="binding site" evidence="12">
    <location>
        <position position="222"/>
    </location>
    <ligand>
        <name>UTP</name>
        <dbReference type="ChEBI" id="CHEBI:46398"/>
    </ligand>
</feature>
<dbReference type="GO" id="GO:0042802">
    <property type="term" value="F:identical protein binding"/>
    <property type="evidence" value="ECO:0007669"/>
    <property type="project" value="TreeGrafter"/>
</dbReference>
<feature type="region of interest" description="Amidoligase domain" evidence="12">
    <location>
        <begin position="1"/>
        <end position="265"/>
    </location>
</feature>
<evidence type="ECO:0000259" key="14">
    <source>
        <dbReference type="Pfam" id="PF06418"/>
    </source>
</evidence>
<dbReference type="PANTHER" id="PTHR11550:SF0">
    <property type="entry name" value="CTP SYNTHASE-RELATED"/>
    <property type="match status" value="1"/>
</dbReference>
<dbReference type="FunFam" id="3.40.50.300:FF:000009">
    <property type="entry name" value="CTP synthase"/>
    <property type="match status" value="1"/>
</dbReference>
<dbReference type="CDD" id="cd03113">
    <property type="entry name" value="CTPS_N"/>
    <property type="match status" value="1"/>
</dbReference>
<dbReference type="GO" id="GO:0005829">
    <property type="term" value="C:cytosol"/>
    <property type="evidence" value="ECO:0007669"/>
    <property type="project" value="TreeGrafter"/>
</dbReference>
<feature type="active site" evidence="12">
    <location>
        <position position="515"/>
    </location>
</feature>
<comment type="miscellaneous">
    <text evidence="12">CTPSs have evolved a hybrid strategy for distinguishing between UTP and CTP. The overlapping regions of the product feedback inhibitory and substrate sites recognize a common feature in both compounds, the triphosphate moiety. To differentiate isosteric substrate and product pyrimidine rings, an additional pocket far from the expected kinase/ligase catalytic site, specifically recognizes the cytosine and ribose portions of the product inhibitor.</text>
</comment>
<proteinExistence type="inferred from homology"/>
<dbReference type="Gene3D" id="3.40.50.300">
    <property type="entry name" value="P-loop containing nucleotide triphosphate hydrolases"/>
    <property type="match status" value="1"/>
</dbReference>
<dbReference type="InterPro" id="IPR017926">
    <property type="entry name" value="GATASE"/>
</dbReference>
<dbReference type="GO" id="GO:0097268">
    <property type="term" value="C:cytoophidium"/>
    <property type="evidence" value="ECO:0007669"/>
    <property type="project" value="UniProtKB-ARBA"/>
</dbReference>
<dbReference type="AlphaFoldDB" id="A0A5C9A726"/>
<evidence type="ECO:0000256" key="9">
    <source>
        <dbReference type="ARBA" id="ARBA00022975"/>
    </source>
</evidence>
<gene>
    <name evidence="12" type="primary">pyrG</name>
    <name evidence="15" type="ORF">FV139_05710</name>
</gene>
<feature type="binding site" evidence="12">
    <location>
        <position position="139"/>
    </location>
    <ligand>
        <name>Mg(2+)</name>
        <dbReference type="ChEBI" id="CHEBI:18420"/>
    </ligand>
</feature>
<dbReference type="GO" id="GO:0005524">
    <property type="term" value="F:ATP binding"/>
    <property type="evidence" value="ECO:0007669"/>
    <property type="project" value="UniProtKB-KW"/>
</dbReference>
<dbReference type="InterPro" id="IPR017456">
    <property type="entry name" value="CTP_synthase_N"/>
</dbReference>
<feature type="binding site" evidence="12">
    <location>
        <position position="352"/>
    </location>
    <ligand>
        <name>L-glutamine</name>
        <dbReference type="ChEBI" id="CHEBI:58359"/>
    </ligand>
</feature>
<dbReference type="CDD" id="cd01746">
    <property type="entry name" value="GATase1_CTP_Synthase"/>
    <property type="match status" value="1"/>
</dbReference>
<evidence type="ECO:0000259" key="13">
    <source>
        <dbReference type="Pfam" id="PF00117"/>
    </source>
</evidence>
<feature type="binding site" evidence="12">
    <location>
        <position position="71"/>
    </location>
    <ligand>
        <name>ATP</name>
        <dbReference type="ChEBI" id="CHEBI:30616"/>
    </ligand>
</feature>
<dbReference type="InterPro" id="IPR004468">
    <property type="entry name" value="CTP_synthase"/>
</dbReference>
<keyword evidence="6 12" id="KW-0067">ATP-binding</keyword>
<comment type="subunit">
    <text evidence="12">Homotetramer.</text>
</comment>
<evidence type="ECO:0000313" key="16">
    <source>
        <dbReference type="Proteomes" id="UP000321039"/>
    </source>
</evidence>
<evidence type="ECO:0000256" key="7">
    <source>
        <dbReference type="ARBA" id="ARBA00022842"/>
    </source>
</evidence>
<feature type="domain" description="CTP synthase N-terminal" evidence="14">
    <location>
        <begin position="3"/>
        <end position="265"/>
    </location>
</feature>
<feature type="binding site" evidence="12">
    <location>
        <begin position="380"/>
        <end position="383"/>
    </location>
    <ligand>
        <name>L-glutamine</name>
        <dbReference type="ChEBI" id="CHEBI:58359"/>
    </ligand>
</feature>
<dbReference type="Gene3D" id="3.40.50.880">
    <property type="match status" value="1"/>
</dbReference>
<comment type="caution">
    <text evidence="15">The sequence shown here is derived from an EMBL/GenBank/DDBJ whole genome shotgun (WGS) entry which is preliminary data.</text>
</comment>
<dbReference type="HAMAP" id="MF_01227">
    <property type="entry name" value="PyrG"/>
    <property type="match status" value="1"/>
</dbReference>
<comment type="similarity">
    <text evidence="2 12">Belongs to the CTP synthase family.</text>
</comment>
<reference evidence="15 16" key="1">
    <citation type="submission" date="2019-08" db="EMBL/GenBank/DDBJ databases">
        <title>Parahaliea maris sp. nov., isolated from the surface seawater.</title>
        <authorList>
            <person name="Liu Y."/>
        </authorList>
    </citation>
    <scope>NUCLEOTIDE SEQUENCE [LARGE SCALE GENOMIC DNA]</scope>
    <source>
        <strain evidence="15 16">HSLHS9</strain>
    </source>
</reference>
<dbReference type="GO" id="GO:0003883">
    <property type="term" value="F:CTP synthase activity"/>
    <property type="evidence" value="ECO:0007669"/>
    <property type="project" value="UniProtKB-UniRule"/>
</dbReference>
<feature type="active site" evidence="12">
    <location>
        <position position="517"/>
    </location>
</feature>
<comment type="catalytic activity">
    <reaction evidence="12">
        <text>UTP + NH4(+) + ATP = CTP + ADP + phosphate + 2 H(+)</text>
        <dbReference type="Rhea" id="RHEA:16597"/>
        <dbReference type="ChEBI" id="CHEBI:15378"/>
        <dbReference type="ChEBI" id="CHEBI:28938"/>
        <dbReference type="ChEBI" id="CHEBI:30616"/>
        <dbReference type="ChEBI" id="CHEBI:37563"/>
        <dbReference type="ChEBI" id="CHEBI:43474"/>
        <dbReference type="ChEBI" id="CHEBI:46398"/>
        <dbReference type="ChEBI" id="CHEBI:456216"/>
    </reaction>
</comment>
<comment type="caution">
    <text evidence="12">Lacks conserved residue(s) required for the propagation of feature annotation.</text>
</comment>
<feature type="binding site" evidence="12">
    <location>
        <begin position="186"/>
        <end position="191"/>
    </location>
    <ligand>
        <name>CTP</name>
        <dbReference type="ChEBI" id="CHEBI:37563"/>
        <note>allosteric inhibitor</note>
    </ligand>
</feature>
<evidence type="ECO:0000313" key="15">
    <source>
        <dbReference type="EMBL" id="TXS95387.1"/>
    </source>
</evidence>
<accession>A0A5C9A726</accession>
<dbReference type="InterPro" id="IPR033828">
    <property type="entry name" value="GATase1_CTP_Synthase"/>
</dbReference>
<evidence type="ECO:0000256" key="1">
    <source>
        <dbReference type="ARBA" id="ARBA00005171"/>
    </source>
</evidence>
<name>A0A5C9A726_9GAMM</name>
<feature type="active site" description="Nucleophile; for glutamine hydrolysis" evidence="12">
    <location>
        <position position="379"/>
    </location>
</feature>
<dbReference type="Pfam" id="PF00117">
    <property type="entry name" value="GATase"/>
    <property type="match status" value="1"/>
</dbReference>
<evidence type="ECO:0000256" key="8">
    <source>
        <dbReference type="ARBA" id="ARBA00022962"/>
    </source>
</evidence>
<dbReference type="GO" id="GO:0019856">
    <property type="term" value="P:pyrimidine nucleobase biosynthetic process"/>
    <property type="evidence" value="ECO:0007669"/>
    <property type="project" value="TreeGrafter"/>
</dbReference>
<dbReference type="SUPFAM" id="SSF52317">
    <property type="entry name" value="Class I glutamine amidotransferase-like"/>
    <property type="match status" value="1"/>
</dbReference>
<comment type="function">
    <text evidence="11 12">Catalyzes the ATP-dependent amination of UTP to CTP with either L-glutamine or ammonia as the source of nitrogen. Regulates intracellular CTP levels through interactions with the four ribonucleotide triphosphates.</text>
</comment>
<dbReference type="EMBL" id="VRZA01000002">
    <property type="protein sequence ID" value="TXS95387.1"/>
    <property type="molecule type" value="Genomic_DNA"/>
</dbReference>
<dbReference type="FunFam" id="3.40.50.880:FF:000002">
    <property type="entry name" value="CTP synthase"/>
    <property type="match status" value="1"/>
</dbReference>
<evidence type="ECO:0000256" key="11">
    <source>
        <dbReference type="ARBA" id="ARBA00059148"/>
    </source>
</evidence>
<feature type="binding site" evidence="12">
    <location>
        <position position="240"/>
    </location>
    <ligand>
        <name>ATP</name>
        <dbReference type="ChEBI" id="CHEBI:30616"/>
    </ligand>
</feature>
<feature type="binding site" evidence="12">
    <location>
        <begin position="146"/>
        <end position="148"/>
    </location>
    <ligand>
        <name>CTP</name>
        <dbReference type="ChEBI" id="CHEBI:37563"/>
        <note>allosteric inhibitor</note>
    </ligand>
</feature>
<keyword evidence="7 12" id="KW-0460">Magnesium</keyword>
<dbReference type="InterPro" id="IPR029062">
    <property type="entry name" value="Class_I_gatase-like"/>
</dbReference>
<dbReference type="UniPathway" id="UPA00159">
    <property type="reaction ID" value="UER00277"/>
</dbReference>
<evidence type="ECO:0000256" key="5">
    <source>
        <dbReference type="ARBA" id="ARBA00022741"/>
    </source>
</evidence>
<dbReference type="Proteomes" id="UP000321039">
    <property type="component" value="Unassembled WGS sequence"/>
</dbReference>
<feature type="binding site" evidence="12">
    <location>
        <position position="222"/>
    </location>
    <ligand>
        <name>CTP</name>
        <dbReference type="ChEBI" id="CHEBI:37563"/>
        <note>allosteric inhibitor</note>
    </ligand>
</feature>
<evidence type="ECO:0000256" key="6">
    <source>
        <dbReference type="ARBA" id="ARBA00022840"/>
    </source>
</evidence>
<dbReference type="GO" id="GO:0044210">
    <property type="term" value="P:'de novo' CTP biosynthetic process"/>
    <property type="evidence" value="ECO:0007669"/>
    <property type="project" value="UniProtKB-UniRule"/>
</dbReference>
<keyword evidence="5 12" id="KW-0547">Nucleotide-binding</keyword>
<comment type="catalytic activity">
    <reaction evidence="12">
        <text>L-glutamine + H2O = L-glutamate + NH4(+)</text>
        <dbReference type="Rhea" id="RHEA:15889"/>
        <dbReference type="ChEBI" id="CHEBI:15377"/>
        <dbReference type="ChEBI" id="CHEBI:28938"/>
        <dbReference type="ChEBI" id="CHEBI:29985"/>
        <dbReference type="ChEBI" id="CHEBI:58359"/>
    </reaction>
</comment>
<feature type="binding site" evidence="12">
    <location>
        <position position="470"/>
    </location>
    <ligand>
        <name>L-glutamine</name>
        <dbReference type="ChEBI" id="CHEBI:58359"/>
    </ligand>
</feature>
<dbReference type="GO" id="GO:0004359">
    <property type="term" value="F:glutaminase activity"/>
    <property type="evidence" value="ECO:0007669"/>
    <property type="project" value="RHEA"/>
</dbReference>
<dbReference type="GO" id="GO:0046872">
    <property type="term" value="F:metal ion binding"/>
    <property type="evidence" value="ECO:0007669"/>
    <property type="project" value="UniProtKB-KW"/>
</dbReference>
<dbReference type="Pfam" id="PF06418">
    <property type="entry name" value="CTP_synth_N"/>
    <property type="match status" value="1"/>
</dbReference>
<feature type="binding site" evidence="12">
    <location>
        <begin position="186"/>
        <end position="191"/>
    </location>
    <ligand>
        <name>UTP</name>
        <dbReference type="ChEBI" id="CHEBI:46398"/>
    </ligand>
</feature>
<keyword evidence="8 12" id="KW-0315">Glutamine amidotransferase</keyword>
<comment type="catalytic activity">
    <reaction evidence="10 12">
        <text>UTP + L-glutamine + ATP + H2O = CTP + L-glutamate + ADP + phosphate + 2 H(+)</text>
        <dbReference type="Rhea" id="RHEA:26426"/>
        <dbReference type="ChEBI" id="CHEBI:15377"/>
        <dbReference type="ChEBI" id="CHEBI:15378"/>
        <dbReference type="ChEBI" id="CHEBI:29985"/>
        <dbReference type="ChEBI" id="CHEBI:30616"/>
        <dbReference type="ChEBI" id="CHEBI:37563"/>
        <dbReference type="ChEBI" id="CHEBI:43474"/>
        <dbReference type="ChEBI" id="CHEBI:46398"/>
        <dbReference type="ChEBI" id="CHEBI:58359"/>
        <dbReference type="ChEBI" id="CHEBI:456216"/>
        <dbReference type="EC" id="6.3.4.2"/>
    </reaction>
</comment>
<feature type="binding site" evidence="12">
    <location>
        <begin position="14"/>
        <end position="19"/>
    </location>
    <ligand>
        <name>ATP</name>
        <dbReference type="ChEBI" id="CHEBI:30616"/>
    </ligand>
</feature>
<dbReference type="EC" id="6.3.4.2" evidence="12"/>
<evidence type="ECO:0000256" key="2">
    <source>
        <dbReference type="ARBA" id="ARBA00007533"/>
    </source>
</evidence>
<keyword evidence="3 12" id="KW-0436">Ligase</keyword>
<sequence>MTRYVFVTGGVVSSLGKGIAAASLAAVLEARGLKVTMLKLDPYINVDPGTMSPFQHGEVFVTEDGAETDLDLGHYERFTHANMRRSNNFTTGRVYNAVLRKERRGDYLGGTVQVIPHITDEIKRRVILGAGDADVAVVEIGGTVGDIESQPFLEAIRQLRIEVGSSRALLMHLTLVPYIATAGETKTKPTQHSVKELRSIGLQPDILLCRSEVEIDEGARKKIALFTNVEERAVISLPDADSIYRIPGILQKAGLDDIVVERFGLKCDKADLSEWDEVLRREFSDTRGKVRIAMVGKYMDLLDAYKSLNEALKHAGLQTLAEVEVDYIDAEDIERDGTAVLEKADAILVPGGFGDRGIEGKITAVRYAREHKVPFLGICLGMHVALIEYARNVCHLEGAHSTEMEPSTPHPIVGLITEWQNVDGSTETRDENSDLGGTMRLGAQQCHLEPGSRVREIYGKESVMERHRHRYEINNNYIQQLQDAGVRIGGWSADRSLVEMIELPDHPWFVACQFHPEFTSRPRGGHPLFTSYVEAALAHAAAAQD</sequence>